<evidence type="ECO:0000313" key="2">
    <source>
        <dbReference type="EMBL" id="MQK27033.1"/>
    </source>
</evidence>
<dbReference type="RefSeq" id="WP_001567331.1">
    <property type="nucleotide sequence ID" value="NZ_AP027524.1"/>
</dbReference>
<organism evidence="1">
    <name type="scientific">Escherichia coli</name>
    <dbReference type="NCBI Taxonomy" id="562"/>
    <lineage>
        <taxon>Bacteria</taxon>
        <taxon>Pseudomonadati</taxon>
        <taxon>Pseudomonadota</taxon>
        <taxon>Gammaproteobacteria</taxon>
        <taxon>Enterobacterales</taxon>
        <taxon>Enterobacteriaceae</taxon>
        <taxon>Escherichia</taxon>
    </lineage>
</organism>
<dbReference type="AlphaFoldDB" id="A0A097GZZ5"/>
<dbReference type="EMBL" id="KJ020575">
    <property type="protein sequence ID" value="AIT41479.1"/>
    <property type="molecule type" value="Genomic_DNA"/>
</dbReference>
<name>A0A097GZZ5_ECOLX</name>
<evidence type="ECO:0000313" key="3">
    <source>
        <dbReference type="Proteomes" id="UP000359125"/>
    </source>
</evidence>
<dbReference type="Proteomes" id="UP000359125">
    <property type="component" value="Unassembled WGS sequence"/>
</dbReference>
<sequence length="135" mass="15606">MSIQRREVYLVLKKLPDGRVIYVEGIRCAHNYFFDGHSRVGLSAGSSASFVEFSPNERPMQLFHMPNENNGKWQAAFHNFGCSPEFGEPEMEYIIFVGAYSNDRDCTFDLMREGLNRAWEIVEGNRQLRDGEFND</sequence>
<proteinExistence type="predicted"/>
<keyword evidence="1" id="KW-0614">Plasmid</keyword>
<reference evidence="2 3" key="2">
    <citation type="journal article" date="2019" name="Environ. Health Perspect.">
        <title>Inter-host Transmission of Carbapenemase-Producing Escherichia coli among Humans and Backyard Animals.</title>
        <authorList>
            <person name="Li J."/>
            <person name="Bi Z."/>
            <person name="Ma S."/>
            <person name="Chen B."/>
            <person name="Cai C."/>
            <person name="He J."/>
            <person name="Schwarz S."/>
            <person name="Sun C."/>
            <person name="Zhou Y."/>
            <person name="Yin J."/>
            <person name="Hulth A."/>
            <person name="Wang Y."/>
            <person name="Shen Z."/>
            <person name="Wang S."/>
            <person name="Wu C."/>
            <person name="Nilsson L.E."/>
            <person name="Walsh T.R."/>
            <person name="Borjesson S."/>
            <person name="Shen J."/>
            <person name="Sun Q."/>
            <person name="Wang Y."/>
        </authorList>
    </citation>
    <scope>NUCLEOTIDE SEQUENCE [LARGE SCALE GENOMIC DNA]</scope>
    <source>
        <strain evidence="2 3">A016f</strain>
    </source>
</reference>
<protein>
    <submittedName>
        <fullName evidence="1">Uncharacterized protein</fullName>
    </submittedName>
</protein>
<accession>A0A097GZZ5</accession>
<gene>
    <name evidence="2" type="ORF">EIZ93_22710</name>
    <name evidence="1" type="ORF">pHNFP460_033</name>
</gene>
<evidence type="ECO:0000313" key="1">
    <source>
        <dbReference type="EMBL" id="AIT41479.1"/>
    </source>
</evidence>
<dbReference type="EMBL" id="RYCF01000137">
    <property type="protein sequence ID" value="MQK27033.1"/>
    <property type="molecule type" value="Genomic_DNA"/>
</dbReference>
<reference evidence="1" key="1">
    <citation type="submission" date="2013-12" db="EMBL/GenBank/DDBJ databases">
        <title>complete sequence of plasmid pHNFP460-1.</title>
        <authorList>
            <person name="Liu J."/>
            <person name="He D."/>
            <person name="Lv L."/>
            <person name="Yang X."/>
        </authorList>
    </citation>
    <scope>NUCLEOTIDE SEQUENCE</scope>
    <source>
        <strain evidence="1">FP460</strain>
        <plasmid evidence="1">pHNFP460-1</plasmid>
    </source>
</reference>
<geneLocation type="plasmid" evidence="1">
    <name>pHNFP460-1</name>
</geneLocation>